<evidence type="ECO:0000256" key="1">
    <source>
        <dbReference type="SAM" id="MobiDB-lite"/>
    </source>
</evidence>
<protein>
    <submittedName>
        <fullName evidence="2">Uncharacterized protein</fullName>
    </submittedName>
</protein>
<dbReference type="AlphaFoldDB" id="A0A6N3X4V6"/>
<feature type="compositionally biased region" description="Gly residues" evidence="1">
    <location>
        <begin position="93"/>
        <end position="106"/>
    </location>
</feature>
<name>A0A6N3X4V6_9SYNE</name>
<accession>A0A6N3X4V6</accession>
<evidence type="ECO:0000313" key="2">
    <source>
        <dbReference type="EMBL" id="KKZ14272.1"/>
    </source>
</evidence>
<gene>
    <name evidence="2" type="ORF">TH68_05405</name>
</gene>
<dbReference type="Proteomes" id="UP000035054">
    <property type="component" value="Unassembled WGS sequence"/>
</dbReference>
<comment type="caution">
    <text evidence="2">The sequence shown here is derived from an EMBL/GenBank/DDBJ whole genome shotgun (WGS) entry which is preliminary data.</text>
</comment>
<feature type="region of interest" description="Disordered" evidence="1">
    <location>
        <begin position="91"/>
        <end position="114"/>
    </location>
</feature>
<feature type="non-terminal residue" evidence="2">
    <location>
        <position position="114"/>
    </location>
</feature>
<evidence type="ECO:0000313" key="3">
    <source>
        <dbReference type="Proteomes" id="UP000035054"/>
    </source>
</evidence>
<sequence>MLGSGIRQLIDIRKNALSRNYGFAGKKIMTRICAKWILSTSIQYDLFDDTIWRKMFQIVQKPPYGFFYRFKDADGRPSKLRSLDWELGALSGTAGGRGGDDGGGNGEVVRPAMA</sequence>
<organism evidence="2 3">
    <name type="scientific">Candidatus Synechococcus spongiarum 142</name>
    <dbReference type="NCBI Taxonomy" id="1608213"/>
    <lineage>
        <taxon>Bacteria</taxon>
        <taxon>Bacillati</taxon>
        <taxon>Cyanobacteriota</taxon>
        <taxon>Cyanophyceae</taxon>
        <taxon>Synechococcales</taxon>
        <taxon>Synechococcaceae</taxon>
        <taxon>Synechococcus</taxon>
    </lineage>
</organism>
<dbReference type="EMBL" id="JXUO01000176">
    <property type="protein sequence ID" value="KKZ14272.1"/>
    <property type="molecule type" value="Genomic_DNA"/>
</dbReference>
<reference evidence="2 3" key="1">
    <citation type="submission" date="2015-01" db="EMBL/GenBank/DDBJ databases">
        <title>Lifestyle Evolution in Cyanobacterial Symbionts of Sponges.</title>
        <authorList>
            <person name="Burgsdorf I."/>
            <person name="Slaby B.M."/>
            <person name="Handley K.M."/>
            <person name="Haber M."/>
            <person name="Blom J."/>
            <person name="Marshall C.W."/>
            <person name="Gilbert J.A."/>
            <person name="Hentschel U."/>
            <person name="Steindler L."/>
        </authorList>
    </citation>
    <scope>NUCLEOTIDE SEQUENCE [LARGE SCALE GENOMIC DNA]</scope>
    <source>
        <strain evidence="2">142</strain>
    </source>
</reference>
<proteinExistence type="predicted"/>